<proteinExistence type="predicted"/>
<evidence type="ECO:0000256" key="2">
    <source>
        <dbReference type="ARBA" id="ARBA00023315"/>
    </source>
</evidence>
<dbReference type="PROSITE" id="PS51186">
    <property type="entry name" value="GNAT"/>
    <property type="match status" value="1"/>
</dbReference>
<evidence type="ECO:0000313" key="4">
    <source>
        <dbReference type="EMBL" id="PSK99110.1"/>
    </source>
</evidence>
<gene>
    <name evidence="4" type="ORF">CLV30_11811</name>
</gene>
<dbReference type="OrthoDB" id="529907at2"/>
<reference evidence="4 5" key="1">
    <citation type="submission" date="2018-03" db="EMBL/GenBank/DDBJ databases">
        <title>Genomic Encyclopedia of Archaeal and Bacterial Type Strains, Phase II (KMG-II): from individual species to whole genera.</title>
        <authorList>
            <person name="Goeker M."/>
        </authorList>
    </citation>
    <scope>NUCLEOTIDE SEQUENCE [LARGE SCALE GENOMIC DNA]</scope>
    <source>
        <strain evidence="4 5">DSM 45211</strain>
    </source>
</reference>
<comment type="caution">
    <text evidence="4">The sequence shown here is derived from an EMBL/GenBank/DDBJ whole genome shotgun (WGS) entry which is preliminary data.</text>
</comment>
<protein>
    <submittedName>
        <fullName evidence="4">[SSU ribosomal protein S18P]-alanine acetyltransferase</fullName>
    </submittedName>
</protein>
<feature type="domain" description="N-acetyltransferase" evidence="3">
    <location>
        <begin position="1"/>
        <end position="146"/>
    </location>
</feature>
<accession>A0A2P8DPH5</accession>
<dbReference type="InterPro" id="IPR050832">
    <property type="entry name" value="Bact_Acetyltransf"/>
</dbReference>
<dbReference type="NCBIfam" id="TIGR01575">
    <property type="entry name" value="rimI"/>
    <property type="match status" value="1"/>
</dbReference>
<dbReference type="RefSeq" id="WP_106539005.1">
    <property type="nucleotide sequence ID" value="NZ_PYGE01000018.1"/>
</dbReference>
<keyword evidence="4" id="KW-0689">Ribosomal protein</keyword>
<dbReference type="EMBL" id="PYGE01000018">
    <property type="protein sequence ID" value="PSK99110.1"/>
    <property type="molecule type" value="Genomic_DNA"/>
</dbReference>
<dbReference type="SUPFAM" id="SSF55729">
    <property type="entry name" value="Acyl-CoA N-acyltransferases (Nat)"/>
    <property type="match status" value="1"/>
</dbReference>
<keyword evidence="2" id="KW-0012">Acyltransferase</keyword>
<dbReference type="Gene3D" id="3.40.630.30">
    <property type="match status" value="1"/>
</dbReference>
<dbReference type="InterPro" id="IPR006464">
    <property type="entry name" value="AcTrfase_RimI/Ard1"/>
</dbReference>
<dbReference type="AlphaFoldDB" id="A0A2P8DPH5"/>
<dbReference type="GO" id="GO:0008080">
    <property type="term" value="F:N-acetyltransferase activity"/>
    <property type="evidence" value="ECO:0007669"/>
    <property type="project" value="InterPro"/>
</dbReference>
<dbReference type="GO" id="GO:0005840">
    <property type="term" value="C:ribosome"/>
    <property type="evidence" value="ECO:0007669"/>
    <property type="project" value="UniProtKB-KW"/>
</dbReference>
<keyword evidence="5" id="KW-1185">Reference proteome</keyword>
<sequence length="161" mass="17998">MRWWDIEAILPLEDRLFAGDSPWSAESFWSELAGVPESRWYVVAEEHGVPVAYAGLLAPSIPGEPADVQTIAVAPECQRRGYGSELMNALVAEAARRGAGDLLLDVRTDNEPAKAFYARHGFERIAVRRNYYQGGRDGIVMRRRVRRRAADQAADQAAQER</sequence>
<evidence type="ECO:0000313" key="5">
    <source>
        <dbReference type="Proteomes" id="UP000243528"/>
    </source>
</evidence>
<evidence type="ECO:0000259" key="3">
    <source>
        <dbReference type="PROSITE" id="PS51186"/>
    </source>
</evidence>
<dbReference type="CDD" id="cd04301">
    <property type="entry name" value="NAT_SF"/>
    <property type="match status" value="1"/>
</dbReference>
<dbReference type="InterPro" id="IPR016181">
    <property type="entry name" value="Acyl_CoA_acyltransferase"/>
</dbReference>
<evidence type="ECO:0000256" key="1">
    <source>
        <dbReference type="ARBA" id="ARBA00022679"/>
    </source>
</evidence>
<name>A0A2P8DPH5_9ACTN</name>
<dbReference type="InterPro" id="IPR000182">
    <property type="entry name" value="GNAT_dom"/>
</dbReference>
<organism evidence="4 5">
    <name type="scientific">Haloactinopolyspora alba</name>
    <dbReference type="NCBI Taxonomy" id="648780"/>
    <lineage>
        <taxon>Bacteria</taxon>
        <taxon>Bacillati</taxon>
        <taxon>Actinomycetota</taxon>
        <taxon>Actinomycetes</taxon>
        <taxon>Jiangellales</taxon>
        <taxon>Jiangellaceae</taxon>
        <taxon>Haloactinopolyspora</taxon>
    </lineage>
</organism>
<keyword evidence="4" id="KW-0687">Ribonucleoprotein</keyword>
<dbReference type="Pfam" id="PF00583">
    <property type="entry name" value="Acetyltransf_1"/>
    <property type="match status" value="1"/>
</dbReference>
<dbReference type="Proteomes" id="UP000243528">
    <property type="component" value="Unassembled WGS sequence"/>
</dbReference>
<keyword evidence="1 4" id="KW-0808">Transferase</keyword>
<dbReference type="PANTHER" id="PTHR43877">
    <property type="entry name" value="AMINOALKYLPHOSPHONATE N-ACETYLTRANSFERASE-RELATED-RELATED"/>
    <property type="match status" value="1"/>
</dbReference>